<proteinExistence type="predicted"/>
<name>A0ABR0T221_9HYPO</name>
<sequence length="46" mass="4806">MECGLGKSASGEHGHYGPMAYGGGIYIELSREDLDRGGAAGFYVLI</sequence>
<comment type="caution">
    <text evidence="1">The sequence shown here is derived from an EMBL/GenBank/DDBJ whole genome shotgun (WGS) entry which is preliminary data.</text>
</comment>
<protein>
    <submittedName>
        <fullName evidence="1">Uncharacterized protein</fullName>
    </submittedName>
</protein>
<dbReference type="EMBL" id="JAVFKD010000001">
    <property type="protein sequence ID" value="KAK5998483.1"/>
    <property type="molecule type" value="Genomic_DNA"/>
</dbReference>
<organism evidence="1 2">
    <name type="scientific">Cladobotryum mycophilum</name>
    <dbReference type="NCBI Taxonomy" id="491253"/>
    <lineage>
        <taxon>Eukaryota</taxon>
        <taxon>Fungi</taxon>
        <taxon>Dikarya</taxon>
        <taxon>Ascomycota</taxon>
        <taxon>Pezizomycotina</taxon>
        <taxon>Sordariomycetes</taxon>
        <taxon>Hypocreomycetidae</taxon>
        <taxon>Hypocreales</taxon>
        <taxon>Hypocreaceae</taxon>
        <taxon>Cladobotryum</taxon>
    </lineage>
</organism>
<evidence type="ECO:0000313" key="2">
    <source>
        <dbReference type="Proteomes" id="UP001338125"/>
    </source>
</evidence>
<evidence type="ECO:0000313" key="1">
    <source>
        <dbReference type="EMBL" id="KAK5998483.1"/>
    </source>
</evidence>
<accession>A0ABR0T221</accession>
<keyword evidence="2" id="KW-1185">Reference proteome</keyword>
<gene>
    <name evidence="1" type="ORF">PT974_00862</name>
</gene>
<dbReference type="Proteomes" id="UP001338125">
    <property type="component" value="Unassembled WGS sequence"/>
</dbReference>
<reference evidence="1 2" key="1">
    <citation type="submission" date="2024-01" db="EMBL/GenBank/DDBJ databases">
        <title>Complete genome of Cladobotryum mycophilum ATHUM6906.</title>
        <authorList>
            <person name="Christinaki A.C."/>
            <person name="Myridakis A.I."/>
            <person name="Kouvelis V.N."/>
        </authorList>
    </citation>
    <scope>NUCLEOTIDE SEQUENCE [LARGE SCALE GENOMIC DNA]</scope>
    <source>
        <strain evidence="1 2">ATHUM6906</strain>
    </source>
</reference>